<keyword evidence="1" id="KW-0472">Membrane</keyword>
<dbReference type="InterPro" id="IPR014717">
    <property type="entry name" value="Transl_elong_EF1B/ribsomal_bS6"/>
</dbReference>
<evidence type="ECO:0000313" key="3">
    <source>
        <dbReference type="Proteomes" id="UP000319130"/>
    </source>
</evidence>
<keyword evidence="1" id="KW-1133">Transmembrane helix</keyword>
<evidence type="ECO:0008006" key="4">
    <source>
        <dbReference type="Google" id="ProtNLM"/>
    </source>
</evidence>
<gene>
    <name evidence="2" type="ORF">E3J48_07560</name>
</gene>
<dbReference type="Proteomes" id="UP000319130">
    <property type="component" value="Unassembled WGS sequence"/>
</dbReference>
<dbReference type="Gene3D" id="3.30.70.60">
    <property type="match status" value="1"/>
</dbReference>
<accession>A0A523VY63</accession>
<protein>
    <recommendedName>
        <fullName evidence="4">Type 4a pilus biogenesis protein PilO</fullName>
    </recommendedName>
</protein>
<name>A0A523VY63_UNCAE</name>
<keyword evidence="1" id="KW-0812">Transmembrane</keyword>
<sequence>MNHKLLDKRFWIAIPVGVAALSLLFFLVIEPQEAEVRRTKAEVQAEQARYVRLSVLSTVIDELREKKVAISRTMDRFLRAREKQEVSLVVPATLIEILKESKVTLMSIRPVPEKVEGDLLISSWNMEVLTTYHELGFFVSRLEKSDEFNRIDSLTISSGEGPLERNVNLVCSRISLLKREQEEQ</sequence>
<reference evidence="2 3" key="1">
    <citation type="submission" date="2019-03" db="EMBL/GenBank/DDBJ databases">
        <title>Metabolic potential of uncultured bacteria and archaea associated with petroleum seepage in deep-sea sediments.</title>
        <authorList>
            <person name="Dong X."/>
            <person name="Hubert C."/>
        </authorList>
    </citation>
    <scope>NUCLEOTIDE SEQUENCE [LARGE SCALE GENOMIC DNA]</scope>
    <source>
        <strain evidence="2">E29_bin52</strain>
    </source>
</reference>
<feature type="transmembrane region" description="Helical" evidence="1">
    <location>
        <begin position="12"/>
        <end position="29"/>
    </location>
</feature>
<organism evidence="2 3">
    <name type="scientific">Aerophobetes bacterium</name>
    <dbReference type="NCBI Taxonomy" id="2030807"/>
    <lineage>
        <taxon>Bacteria</taxon>
        <taxon>Candidatus Aerophobota</taxon>
    </lineage>
</organism>
<evidence type="ECO:0000256" key="1">
    <source>
        <dbReference type="SAM" id="Phobius"/>
    </source>
</evidence>
<evidence type="ECO:0000313" key="2">
    <source>
        <dbReference type="EMBL" id="TET59690.1"/>
    </source>
</evidence>
<comment type="caution">
    <text evidence="2">The sequence shown here is derived from an EMBL/GenBank/DDBJ whole genome shotgun (WGS) entry which is preliminary data.</text>
</comment>
<dbReference type="AlphaFoldDB" id="A0A523VY63"/>
<dbReference type="EMBL" id="SOIZ01000344">
    <property type="protein sequence ID" value="TET59690.1"/>
    <property type="molecule type" value="Genomic_DNA"/>
</dbReference>
<proteinExistence type="predicted"/>